<dbReference type="PANTHER" id="PTHR30329">
    <property type="entry name" value="STATOR ELEMENT OF FLAGELLAR MOTOR COMPLEX"/>
    <property type="match status" value="1"/>
</dbReference>
<dbReference type="CDD" id="cd07185">
    <property type="entry name" value="OmpA_C-like"/>
    <property type="match status" value="1"/>
</dbReference>
<comment type="caution">
    <text evidence="3">The sequence shown here is derived from an EMBL/GenBank/DDBJ whole genome shotgun (WGS) entry which is preliminary data.</text>
</comment>
<dbReference type="SUPFAM" id="SSF103088">
    <property type="entry name" value="OmpA-like"/>
    <property type="match status" value="2"/>
</dbReference>
<dbReference type="InterPro" id="IPR050330">
    <property type="entry name" value="Bact_OuterMem_StrucFunc"/>
</dbReference>
<dbReference type="Proteomes" id="UP000474296">
    <property type="component" value="Unassembled WGS sequence"/>
</dbReference>
<dbReference type="Pfam" id="PF00691">
    <property type="entry name" value="OmpA"/>
    <property type="match status" value="1"/>
</dbReference>
<evidence type="ECO:0000313" key="4">
    <source>
        <dbReference type="Proteomes" id="UP000474296"/>
    </source>
</evidence>
<evidence type="ECO:0000259" key="2">
    <source>
        <dbReference type="PROSITE" id="PS51123"/>
    </source>
</evidence>
<gene>
    <name evidence="3" type="ORF">GWK10_04265</name>
</gene>
<dbReference type="Gene3D" id="3.30.1330.60">
    <property type="entry name" value="OmpA-like domain"/>
    <property type="match status" value="2"/>
</dbReference>
<reference evidence="3 4" key="1">
    <citation type="submission" date="2020-01" db="EMBL/GenBank/DDBJ databases">
        <title>Spongiivirga citrea KCTC 32990T.</title>
        <authorList>
            <person name="Wang G."/>
        </authorList>
    </citation>
    <scope>NUCLEOTIDE SEQUENCE [LARGE SCALE GENOMIC DNA]</scope>
    <source>
        <strain evidence="3 4">KCTC 32990</strain>
    </source>
</reference>
<dbReference type="GO" id="GO:0016020">
    <property type="term" value="C:membrane"/>
    <property type="evidence" value="ECO:0007669"/>
    <property type="project" value="UniProtKB-UniRule"/>
</dbReference>
<name>A0A6M0CKN0_9FLAO</name>
<feature type="domain" description="OmpA-like" evidence="2">
    <location>
        <begin position="174"/>
        <end position="292"/>
    </location>
</feature>
<keyword evidence="4" id="KW-1185">Reference proteome</keyword>
<accession>A0A6M0CKN0</accession>
<dbReference type="AlphaFoldDB" id="A0A6M0CKN0"/>
<dbReference type="InterPro" id="IPR036737">
    <property type="entry name" value="OmpA-like_sf"/>
</dbReference>
<dbReference type="PANTHER" id="PTHR30329:SF21">
    <property type="entry name" value="LIPOPROTEIN YIAD-RELATED"/>
    <property type="match status" value="1"/>
</dbReference>
<dbReference type="EMBL" id="JAABOQ010000002">
    <property type="protein sequence ID" value="NER16409.1"/>
    <property type="molecule type" value="Genomic_DNA"/>
</dbReference>
<keyword evidence="1" id="KW-0472">Membrane</keyword>
<proteinExistence type="predicted"/>
<dbReference type="PROSITE" id="PS51123">
    <property type="entry name" value="OMPA_2"/>
    <property type="match status" value="1"/>
</dbReference>
<protein>
    <submittedName>
        <fullName evidence="3">OmpA family protein</fullName>
    </submittedName>
</protein>
<sequence length="292" mass="32783">MKNFLLAFIIFLGWSILGIWYYTCKTKNLCIERTNPVKEVISTPVEEIQPGFSVSADNGSTLFEFNDQLEINNRNTSVYVPDALLCYRDSIFSYLNNNQDKELLIQGLYKNQETDSLGSFGIQRAENIKNMLVDHGINAERISTEAVQEVYDYDETGTYAGGIKIIVNTVSDNRTAEIEKSITRKTLYADFGSANFKPDNTLKAYTIELKNYLERNPEKNVDIIGHTDDVGSAEANFIVGRNRALNVKNYFISQGIAADKITSDSKGETQPIATNGNEAGRAKNRRIEILVN</sequence>
<organism evidence="3 4">
    <name type="scientific">Spongiivirga citrea</name>
    <dbReference type="NCBI Taxonomy" id="1481457"/>
    <lineage>
        <taxon>Bacteria</taxon>
        <taxon>Pseudomonadati</taxon>
        <taxon>Bacteroidota</taxon>
        <taxon>Flavobacteriia</taxon>
        <taxon>Flavobacteriales</taxon>
        <taxon>Flavobacteriaceae</taxon>
        <taxon>Spongiivirga</taxon>
    </lineage>
</organism>
<evidence type="ECO:0000256" key="1">
    <source>
        <dbReference type="PROSITE-ProRule" id="PRU00473"/>
    </source>
</evidence>
<evidence type="ECO:0000313" key="3">
    <source>
        <dbReference type="EMBL" id="NER16409.1"/>
    </source>
</evidence>
<dbReference type="InterPro" id="IPR006665">
    <property type="entry name" value="OmpA-like"/>
</dbReference>
<dbReference type="RefSeq" id="WP_164029683.1">
    <property type="nucleotide sequence ID" value="NZ_JAABOQ010000002.1"/>
</dbReference>